<dbReference type="SUPFAM" id="SSF54862">
    <property type="entry name" value="4Fe-4S ferredoxins"/>
    <property type="match status" value="1"/>
</dbReference>
<feature type="domain" description="4Fe-4S ferredoxin-type" evidence="4">
    <location>
        <begin position="15"/>
        <end position="44"/>
    </location>
</feature>
<evidence type="ECO:0000256" key="1">
    <source>
        <dbReference type="ARBA" id="ARBA00022723"/>
    </source>
</evidence>
<dbReference type="Gene3D" id="3.30.70.3270">
    <property type="match status" value="1"/>
</dbReference>
<dbReference type="GO" id="GO:0051536">
    <property type="term" value="F:iron-sulfur cluster binding"/>
    <property type="evidence" value="ECO:0007669"/>
    <property type="project" value="UniProtKB-KW"/>
</dbReference>
<dbReference type="InterPro" id="IPR017900">
    <property type="entry name" value="4Fe4S_Fe_S_CS"/>
</dbReference>
<dbReference type="PANTHER" id="PTHR43122:SF1">
    <property type="entry name" value="IRON-SULFUR-BINDING PROTEIN"/>
    <property type="match status" value="1"/>
</dbReference>
<reference evidence="5 6" key="1">
    <citation type="submission" date="2018-08" db="EMBL/GenBank/DDBJ databases">
        <title>The metabolism and importance of syntrophic acetate oxidation coupled to methane or sulfide production in haloalkaline environments.</title>
        <authorList>
            <person name="Timmers P.H.A."/>
            <person name="Vavourakis C.D."/>
            <person name="Sorokin D.Y."/>
            <person name="Sinninghe Damste J.S."/>
            <person name="Muyzer G."/>
            <person name="Stams A.J.M."/>
            <person name="Plugge C.M."/>
        </authorList>
    </citation>
    <scope>NUCLEOTIDE SEQUENCE [LARGE SCALE GENOMIC DNA]</scope>
    <source>
        <strain evidence="5">MSAO_Bac1</strain>
    </source>
</reference>
<comment type="caution">
    <text evidence="5">The sequence shown here is derived from an EMBL/GenBank/DDBJ whole genome shotgun (WGS) entry which is preliminary data.</text>
</comment>
<keyword evidence="3" id="KW-0411">Iron-sulfur</keyword>
<dbReference type="PROSITE" id="PS00198">
    <property type="entry name" value="4FE4S_FER_1"/>
    <property type="match status" value="1"/>
</dbReference>
<dbReference type="PANTHER" id="PTHR43122">
    <property type="entry name" value="FERREDOXIN SUBUNIT OF PYRUVATE:FLAVODOXIN OXIDOREDUCTASE-RELATED"/>
    <property type="match status" value="1"/>
</dbReference>
<dbReference type="EMBL" id="QZAA01000268">
    <property type="protein sequence ID" value="RQD73246.1"/>
    <property type="molecule type" value="Genomic_DNA"/>
</dbReference>
<dbReference type="PROSITE" id="PS51379">
    <property type="entry name" value="4FE4S_FER_2"/>
    <property type="match status" value="2"/>
</dbReference>
<dbReference type="Gene3D" id="3.30.70.20">
    <property type="match status" value="1"/>
</dbReference>
<protein>
    <submittedName>
        <fullName evidence="5">4Fe-4S dicluster domain-containing protein</fullName>
    </submittedName>
</protein>
<evidence type="ECO:0000313" key="6">
    <source>
        <dbReference type="Proteomes" id="UP000285138"/>
    </source>
</evidence>
<dbReference type="InterPro" id="IPR017896">
    <property type="entry name" value="4Fe4S_Fe-S-bd"/>
</dbReference>
<sequence length="87" mass="9864">MSITSDTIRFIGKKGFFNIFPQLCKGCGLCKEKCPYDILDWSDELGIYGTPIVEPVDMDKCTACRLCENSCPDCAIFIEKIKKKEEK</sequence>
<dbReference type="Proteomes" id="UP000285138">
    <property type="component" value="Unassembled WGS sequence"/>
</dbReference>
<dbReference type="Pfam" id="PF12838">
    <property type="entry name" value="Fer4_7"/>
    <property type="match status" value="1"/>
</dbReference>
<gene>
    <name evidence="5" type="ORF">D5R97_09650</name>
</gene>
<accession>A0A424Y9Y5</accession>
<evidence type="ECO:0000259" key="4">
    <source>
        <dbReference type="PROSITE" id="PS51379"/>
    </source>
</evidence>
<evidence type="ECO:0000313" key="5">
    <source>
        <dbReference type="EMBL" id="RQD73246.1"/>
    </source>
</evidence>
<dbReference type="GO" id="GO:0046872">
    <property type="term" value="F:metal ion binding"/>
    <property type="evidence" value="ECO:0007669"/>
    <property type="project" value="UniProtKB-KW"/>
</dbReference>
<name>A0A424Y9Y5_9FIRM</name>
<keyword evidence="2" id="KW-0408">Iron</keyword>
<feature type="domain" description="4Fe-4S ferredoxin-type" evidence="4">
    <location>
        <begin position="51"/>
        <end position="81"/>
    </location>
</feature>
<evidence type="ECO:0000256" key="3">
    <source>
        <dbReference type="ARBA" id="ARBA00023014"/>
    </source>
</evidence>
<evidence type="ECO:0000256" key="2">
    <source>
        <dbReference type="ARBA" id="ARBA00023004"/>
    </source>
</evidence>
<organism evidence="5 6">
    <name type="scientific">Candidatus Syntrophonatronum acetioxidans</name>
    <dbReference type="NCBI Taxonomy" id="1795816"/>
    <lineage>
        <taxon>Bacteria</taxon>
        <taxon>Bacillati</taxon>
        <taxon>Bacillota</taxon>
        <taxon>Clostridia</taxon>
        <taxon>Eubacteriales</taxon>
        <taxon>Syntrophomonadaceae</taxon>
        <taxon>Candidatus Syntrophonatronum</taxon>
    </lineage>
</organism>
<dbReference type="AlphaFoldDB" id="A0A424Y9Y5"/>
<proteinExistence type="predicted"/>
<keyword evidence="1" id="KW-0479">Metal-binding</keyword>